<feature type="chain" id="PRO_5011632021" description="Chaperone of endosialidase" evidence="2">
    <location>
        <begin position="20"/>
        <end position="519"/>
    </location>
</feature>
<keyword evidence="4" id="KW-1185">Reference proteome</keyword>
<gene>
    <name evidence="3" type="ORF">SAMN05421825_0737</name>
</gene>
<evidence type="ECO:0008006" key="5">
    <source>
        <dbReference type="Google" id="ProtNLM"/>
    </source>
</evidence>
<evidence type="ECO:0000313" key="4">
    <source>
        <dbReference type="Proteomes" id="UP000199203"/>
    </source>
</evidence>
<dbReference type="EMBL" id="FNBH01000001">
    <property type="protein sequence ID" value="SDE97354.1"/>
    <property type="molecule type" value="Genomic_DNA"/>
</dbReference>
<accession>A0A1G7HAN4</accession>
<feature type="coiled-coil region" evidence="1">
    <location>
        <begin position="491"/>
        <end position="518"/>
    </location>
</feature>
<reference evidence="4" key="1">
    <citation type="submission" date="2016-10" db="EMBL/GenBank/DDBJ databases">
        <authorList>
            <person name="Varghese N."/>
            <person name="Submissions S."/>
        </authorList>
    </citation>
    <scope>NUCLEOTIDE SEQUENCE [LARGE SCALE GENOMIC DNA]</scope>
    <source>
        <strain evidence="4">DSM 19684</strain>
    </source>
</reference>
<organism evidence="3 4">
    <name type="scientific">Epilithonimonas hungarica</name>
    <dbReference type="NCBI Taxonomy" id="454006"/>
    <lineage>
        <taxon>Bacteria</taxon>
        <taxon>Pseudomonadati</taxon>
        <taxon>Bacteroidota</taxon>
        <taxon>Flavobacteriia</taxon>
        <taxon>Flavobacteriales</taxon>
        <taxon>Weeksellaceae</taxon>
        <taxon>Chryseobacterium group</taxon>
        <taxon>Epilithonimonas</taxon>
    </lineage>
</organism>
<sequence>MKKNIILLGAIAISSLAFSQVGINTETPQATLDVAIKTTGVSLPEGIIAPRLTGDEIKSRDTLYDTPQKGAIVYATAPVGTASTKTANITAEGYYYFDGSVWTKFGSGTGASTPEPWNVQGTTIQATGNSQNIYQQGKVAVGFTDADGVSTKQLEVKGDFKSEYSNGGLFSGIETNSDGSTGGQPGSNIYMRNAENVADATTTGSVGVYGSGQPYMFSSAKFSDNTISNGQLQSVSFPNLGSAVLMNVTNGQANTETKIEVNGMGAAGRVLLSDAVNSSFKSEVSIFRTGGVQFSFNDASNTYEGSYRFPRNSPNTNQVLARVGTAPGGTPQLGWADASTLAPEPWRIQGTTNAATANTQNIYQAGNVSIGSQTPIAPFTSNSVTVTPKLSVTGDVASTGAFYTTTGKYADYVFEDYFDGASKIDETYKFKSLEETAAYIKANKHLPGVTSIRDILKTDNGYTVNLSELSIQQLEKIEELYLHTIEQQQEITKQKTEINDLISRLEKLEQLLIKEKNNK</sequence>
<protein>
    <recommendedName>
        <fullName evidence="5">Chaperone of endosialidase</fullName>
    </recommendedName>
</protein>
<feature type="signal peptide" evidence="2">
    <location>
        <begin position="1"/>
        <end position="19"/>
    </location>
</feature>
<dbReference type="STRING" id="454006.SAMN05421825_0737"/>
<keyword evidence="2" id="KW-0732">Signal</keyword>
<keyword evidence="1" id="KW-0175">Coiled coil</keyword>
<proteinExistence type="predicted"/>
<dbReference type="Proteomes" id="UP000199203">
    <property type="component" value="Unassembled WGS sequence"/>
</dbReference>
<evidence type="ECO:0000256" key="1">
    <source>
        <dbReference type="SAM" id="Coils"/>
    </source>
</evidence>
<name>A0A1G7HAN4_9FLAO</name>
<dbReference type="RefSeq" id="WP_089871426.1">
    <property type="nucleotide sequence ID" value="NZ_FNBH01000001.1"/>
</dbReference>
<evidence type="ECO:0000313" key="3">
    <source>
        <dbReference type="EMBL" id="SDE97354.1"/>
    </source>
</evidence>
<dbReference type="AlphaFoldDB" id="A0A1G7HAN4"/>
<dbReference type="OrthoDB" id="9808953at2"/>
<evidence type="ECO:0000256" key="2">
    <source>
        <dbReference type="SAM" id="SignalP"/>
    </source>
</evidence>